<accession>A0A369UGJ1</accession>
<keyword evidence="10 13" id="KW-0472">Membrane</keyword>
<keyword evidence="15" id="KW-0969">Cilium</keyword>
<dbReference type="PANTHER" id="PTHR30531">
    <property type="entry name" value="FLAGELLAR BIOSYNTHETIC PROTEIN FLHB"/>
    <property type="match status" value="1"/>
</dbReference>
<keyword evidence="6 13" id="KW-0812">Transmembrane</keyword>
<evidence type="ECO:0000256" key="4">
    <source>
        <dbReference type="ARBA" id="ARBA00022448"/>
    </source>
</evidence>
<evidence type="ECO:0000256" key="13">
    <source>
        <dbReference type="RuleBase" id="RU364091"/>
    </source>
</evidence>
<name>A0A369UGJ1_9GAMM</name>
<feature type="transmembrane region" description="Helical" evidence="13">
    <location>
        <begin position="33"/>
        <end position="50"/>
    </location>
</feature>
<dbReference type="GO" id="GO:0005886">
    <property type="term" value="C:plasma membrane"/>
    <property type="evidence" value="ECO:0007669"/>
    <property type="project" value="UniProtKB-SubCell"/>
</dbReference>
<feature type="region of interest" description="Disordered" evidence="14">
    <location>
        <begin position="1"/>
        <end position="28"/>
    </location>
</feature>
<dbReference type="FunFam" id="3.40.1690.10:FF:000001">
    <property type="entry name" value="Flagellar biosynthetic protein FlhB"/>
    <property type="match status" value="1"/>
</dbReference>
<comment type="function">
    <text evidence="12 13">Required for formation of the rod structure in the basal body of the flagellar apparatus. Together with FliI and FliH, may constitute the export apparatus of flagellin.</text>
</comment>
<dbReference type="GO" id="GO:0009306">
    <property type="term" value="P:protein secretion"/>
    <property type="evidence" value="ECO:0007669"/>
    <property type="project" value="InterPro"/>
</dbReference>
<dbReference type="GO" id="GO:0044780">
    <property type="term" value="P:bacterial-type flagellum assembly"/>
    <property type="evidence" value="ECO:0007669"/>
    <property type="project" value="InterPro"/>
</dbReference>
<keyword evidence="15" id="KW-0966">Cell projection</keyword>
<evidence type="ECO:0000256" key="12">
    <source>
        <dbReference type="ARBA" id="ARBA00025078"/>
    </source>
</evidence>
<keyword evidence="8 13" id="KW-0653">Protein transport</keyword>
<evidence type="ECO:0000256" key="2">
    <source>
        <dbReference type="ARBA" id="ARBA00010690"/>
    </source>
</evidence>
<proteinExistence type="inferred from homology"/>
<dbReference type="Pfam" id="PF01312">
    <property type="entry name" value="Bac_export_2"/>
    <property type="match status" value="1"/>
</dbReference>
<comment type="caution">
    <text evidence="15">The sequence shown here is derived from an EMBL/GenBank/DDBJ whole genome shotgun (WGS) entry which is preliminary data.</text>
</comment>
<evidence type="ECO:0000256" key="5">
    <source>
        <dbReference type="ARBA" id="ARBA00022475"/>
    </source>
</evidence>
<evidence type="ECO:0000256" key="1">
    <source>
        <dbReference type="ARBA" id="ARBA00004651"/>
    </source>
</evidence>
<keyword evidence="16" id="KW-1185">Reference proteome</keyword>
<dbReference type="NCBIfam" id="TIGR00328">
    <property type="entry name" value="flhB"/>
    <property type="match status" value="1"/>
</dbReference>
<evidence type="ECO:0000256" key="11">
    <source>
        <dbReference type="ARBA" id="ARBA00023225"/>
    </source>
</evidence>
<dbReference type="InterPro" id="IPR006135">
    <property type="entry name" value="T3SS_substrate_exporter"/>
</dbReference>
<dbReference type="InterPro" id="IPR029025">
    <property type="entry name" value="T3SS_substrate_exporter_C"/>
</dbReference>
<sequence>MSEQSDQERTEEPSEKRLREAREKGDLPRSRDLSGALVVLAGVAALLASGDKAFMHAKRIYALGLDYPREALFSDELPARALSAAMREAVALFAPVALATMLATLAAPILLGGLSFSAQALEPKFDRLDPLKGLGRIFALRGLVELAKSFLKLFLIGGVLAMLLWQSQGQLLATGRGAVAAGIAQSLALLGHAALLFGSVLALIGGIDALYQRFDYGKRQRMTKQEVRDEMKESEGNPELKSRIRQVQHQMARRRMMQELPQADVVVVNPTHFAVALKYDDGRMRAPRVIAKGVDVLAQQIRLVAGSHRIPMVEAPPLARALYATTELGKEIPAALYVAVAQVLAYVFQLKQAVAQGAELPVPPSPQVDPGLLGRYSDIQRQ</sequence>
<evidence type="ECO:0000256" key="8">
    <source>
        <dbReference type="ARBA" id="ARBA00022927"/>
    </source>
</evidence>
<evidence type="ECO:0000256" key="9">
    <source>
        <dbReference type="ARBA" id="ARBA00022989"/>
    </source>
</evidence>
<organism evidence="15 16">
    <name type="scientific">Dyella tabacisoli</name>
    <dbReference type="NCBI Taxonomy" id="2282381"/>
    <lineage>
        <taxon>Bacteria</taxon>
        <taxon>Pseudomonadati</taxon>
        <taxon>Pseudomonadota</taxon>
        <taxon>Gammaproteobacteria</taxon>
        <taxon>Lysobacterales</taxon>
        <taxon>Rhodanobacteraceae</taxon>
        <taxon>Dyella</taxon>
    </lineage>
</organism>
<keyword evidence="9 13" id="KW-1133">Transmembrane helix</keyword>
<feature type="transmembrane region" description="Helical" evidence="13">
    <location>
        <begin position="92"/>
        <end position="114"/>
    </location>
</feature>
<evidence type="ECO:0000256" key="14">
    <source>
        <dbReference type="SAM" id="MobiDB-lite"/>
    </source>
</evidence>
<feature type="transmembrane region" description="Helical" evidence="13">
    <location>
        <begin position="187"/>
        <end position="211"/>
    </location>
</feature>
<dbReference type="RefSeq" id="WP_114847406.1">
    <property type="nucleotide sequence ID" value="NZ_JBHSPE010000001.1"/>
</dbReference>
<keyword evidence="11 13" id="KW-1006">Bacterial flagellum protein export</keyword>
<keyword evidence="4 13" id="KW-0813">Transport</keyword>
<evidence type="ECO:0000313" key="16">
    <source>
        <dbReference type="Proteomes" id="UP000253782"/>
    </source>
</evidence>
<evidence type="ECO:0000256" key="3">
    <source>
        <dbReference type="ARBA" id="ARBA00021622"/>
    </source>
</evidence>
<keyword evidence="5 13" id="KW-1003">Cell membrane</keyword>
<comment type="caution">
    <text evidence="13">Lacks conserved residue(s) required for the propagation of feature annotation.</text>
</comment>
<evidence type="ECO:0000256" key="10">
    <source>
        <dbReference type="ARBA" id="ARBA00023136"/>
    </source>
</evidence>
<protein>
    <recommendedName>
        <fullName evidence="3 13">Flagellar biosynthetic protein FlhB</fullName>
    </recommendedName>
</protein>
<dbReference type="PANTHER" id="PTHR30531:SF12">
    <property type="entry name" value="FLAGELLAR BIOSYNTHETIC PROTEIN FLHB"/>
    <property type="match status" value="1"/>
</dbReference>
<evidence type="ECO:0000256" key="7">
    <source>
        <dbReference type="ARBA" id="ARBA00022795"/>
    </source>
</evidence>
<dbReference type="SUPFAM" id="SSF160544">
    <property type="entry name" value="EscU C-terminal domain-like"/>
    <property type="match status" value="1"/>
</dbReference>
<dbReference type="Gene3D" id="3.40.1690.10">
    <property type="entry name" value="secretion proteins EscU"/>
    <property type="match status" value="1"/>
</dbReference>
<keyword evidence="15" id="KW-0282">Flagellum</keyword>
<comment type="similarity">
    <text evidence="2 13">Belongs to the type III secretion exporter family.</text>
</comment>
<dbReference type="InterPro" id="IPR006136">
    <property type="entry name" value="FlhB"/>
</dbReference>
<dbReference type="Proteomes" id="UP000253782">
    <property type="component" value="Unassembled WGS sequence"/>
</dbReference>
<dbReference type="AlphaFoldDB" id="A0A369UGJ1"/>
<dbReference type="OrthoDB" id="9807950at2"/>
<comment type="subcellular location">
    <subcellularLocation>
        <location evidence="1">Cell membrane</location>
        <topology evidence="1">Multi-pass membrane protein</topology>
    </subcellularLocation>
</comment>
<keyword evidence="7 13" id="KW-1005">Bacterial flagellum biogenesis</keyword>
<evidence type="ECO:0000313" key="15">
    <source>
        <dbReference type="EMBL" id="RDD79852.1"/>
    </source>
</evidence>
<dbReference type="EMBL" id="QQAH01000024">
    <property type="protein sequence ID" value="RDD79852.1"/>
    <property type="molecule type" value="Genomic_DNA"/>
</dbReference>
<evidence type="ECO:0000256" key="6">
    <source>
        <dbReference type="ARBA" id="ARBA00022692"/>
    </source>
</evidence>
<reference evidence="15 16" key="1">
    <citation type="submission" date="2018-07" db="EMBL/GenBank/DDBJ databases">
        <title>Dyella tabacisoli L4-6T, whole genome shotgun sequence.</title>
        <authorList>
            <person name="Zhou X.-K."/>
            <person name="Li W.-J."/>
            <person name="Duan Y.-Q."/>
        </authorList>
    </citation>
    <scope>NUCLEOTIDE SEQUENCE [LARGE SCALE GENOMIC DNA]</scope>
    <source>
        <strain evidence="15 16">L4-6</strain>
    </source>
</reference>
<gene>
    <name evidence="13 15" type="primary">flhB</name>
    <name evidence="15" type="ORF">DVJ77_20550</name>
</gene>
<dbReference type="PRINTS" id="PR00950">
    <property type="entry name" value="TYPE3IMSPROT"/>
</dbReference>